<dbReference type="EMBL" id="CM042059">
    <property type="protein sequence ID" value="KAI3681464.1"/>
    <property type="molecule type" value="Genomic_DNA"/>
</dbReference>
<proteinExistence type="predicted"/>
<reference evidence="2" key="1">
    <citation type="journal article" date="2022" name="Mol. Ecol. Resour.">
        <title>The genomes of chicory, endive, great burdock and yacon provide insights into Asteraceae palaeo-polyploidization history and plant inulin production.</title>
        <authorList>
            <person name="Fan W."/>
            <person name="Wang S."/>
            <person name="Wang H."/>
            <person name="Wang A."/>
            <person name="Jiang F."/>
            <person name="Liu H."/>
            <person name="Zhao H."/>
            <person name="Xu D."/>
            <person name="Zhang Y."/>
        </authorList>
    </citation>
    <scope>NUCLEOTIDE SEQUENCE [LARGE SCALE GENOMIC DNA]</scope>
    <source>
        <strain evidence="2">cv. Niubang</strain>
    </source>
</reference>
<accession>A0ACB8Y9B6</accession>
<comment type="caution">
    <text evidence="1">The sequence shown here is derived from an EMBL/GenBank/DDBJ whole genome shotgun (WGS) entry which is preliminary data.</text>
</comment>
<reference evidence="1 2" key="2">
    <citation type="journal article" date="2022" name="Mol. Ecol. Resour.">
        <title>The genomes of chicory, endive, great burdock and yacon provide insights into Asteraceae paleo-polyploidization history and plant inulin production.</title>
        <authorList>
            <person name="Fan W."/>
            <person name="Wang S."/>
            <person name="Wang H."/>
            <person name="Wang A."/>
            <person name="Jiang F."/>
            <person name="Liu H."/>
            <person name="Zhao H."/>
            <person name="Xu D."/>
            <person name="Zhang Y."/>
        </authorList>
    </citation>
    <scope>NUCLEOTIDE SEQUENCE [LARGE SCALE GENOMIC DNA]</scope>
    <source>
        <strain evidence="2">cv. Niubang</strain>
    </source>
</reference>
<dbReference type="Proteomes" id="UP001055879">
    <property type="component" value="Linkage Group LG13"/>
</dbReference>
<keyword evidence="2" id="KW-1185">Reference proteome</keyword>
<sequence>MDSFFVTGVDPKAIMSQNEEAIGNYILSLPSYEQKTGAMTQLYTPFVLQTLVDSELRSRRHRAFDGPALFYEPFSQISFAPLGARRFRGTSSIRSRLLAPVHNFATDDTRGIFLCMAGLTSGMVSKEGFLAVSEIDFQNLAGLRVRCLSCKSLQNGLLLLKVWNLAGLKVSRSPLKVCLDGDSDLIFPAFLRSACEMDSFI</sequence>
<evidence type="ECO:0000313" key="1">
    <source>
        <dbReference type="EMBL" id="KAI3681464.1"/>
    </source>
</evidence>
<organism evidence="1 2">
    <name type="scientific">Arctium lappa</name>
    <name type="common">Greater burdock</name>
    <name type="synonym">Lappa major</name>
    <dbReference type="NCBI Taxonomy" id="4217"/>
    <lineage>
        <taxon>Eukaryota</taxon>
        <taxon>Viridiplantae</taxon>
        <taxon>Streptophyta</taxon>
        <taxon>Embryophyta</taxon>
        <taxon>Tracheophyta</taxon>
        <taxon>Spermatophyta</taxon>
        <taxon>Magnoliopsida</taxon>
        <taxon>eudicotyledons</taxon>
        <taxon>Gunneridae</taxon>
        <taxon>Pentapetalae</taxon>
        <taxon>asterids</taxon>
        <taxon>campanulids</taxon>
        <taxon>Asterales</taxon>
        <taxon>Asteraceae</taxon>
        <taxon>Carduoideae</taxon>
        <taxon>Cardueae</taxon>
        <taxon>Arctiinae</taxon>
        <taxon>Arctium</taxon>
    </lineage>
</organism>
<protein>
    <submittedName>
        <fullName evidence="1">Uncharacterized protein</fullName>
    </submittedName>
</protein>
<name>A0ACB8Y9B6_ARCLA</name>
<gene>
    <name evidence="1" type="ORF">L6452_36260</name>
</gene>
<evidence type="ECO:0000313" key="2">
    <source>
        <dbReference type="Proteomes" id="UP001055879"/>
    </source>
</evidence>